<sequence length="195" mass="22829">MKNEKQYNIIVLEGVDCVGKTTLAKKLESELGFQYLYTPQPPIASIRKEVESVNDLQTRFFYYLTSVIAVQPLLHAMTANNGLVIIDRYIYSTFAMHKAMGAKVKCVNMRQLPILWPHIGILLTADRETRRQRRMIRGENIVACDQRIEQTDNWLDLAQEIYKTYKELTIIDTSSLDINQVYEKVYELFMEKRRK</sequence>
<dbReference type="InterPro" id="IPR039430">
    <property type="entry name" value="Thymidylate_kin-like_dom"/>
</dbReference>
<dbReference type="Gene3D" id="3.40.50.300">
    <property type="entry name" value="P-loop containing nucleotide triphosphate hydrolases"/>
    <property type="match status" value="1"/>
</dbReference>
<reference evidence="5 6" key="1">
    <citation type="journal article" date="2015" name="Nature">
        <title>rRNA introns, odd ribosomes, and small enigmatic genomes across a large radiation of phyla.</title>
        <authorList>
            <person name="Brown C.T."/>
            <person name="Hug L.A."/>
            <person name="Thomas B.C."/>
            <person name="Sharon I."/>
            <person name="Castelle C.J."/>
            <person name="Singh A."/>
            <person name="Wilkins M.J."/>
            <person name="Williams K.H."/>
            <person name="Banfield J.F."/>
        </authorList>
    </citation>
    <scope>NUCLEOTIDE SEQUENCE [LARGE SCALE GENOMIC DNA]</scope>
</reference>
<organism evidence="5 6">
    <name type="scientific">Candidatus Yanofskybacteria bacterium GW2011_GWC2_41_9</name>
    <dbReference type="NCBI Taxonomy" id="1619029"/>
    <lineage>
        <taxon>Bacteria</taxon>
        <taxon>Candidatus Yanofskyibacteriota</taxon>
    </lineage>
</organism>
<protein>
    <recommendedName>
        <fullName evidence="4">Thymidylate kinase-like domain-containing protein</fullName>
    </recommendedName>
</protein>
<accession>A0A0G0XP64</accession>
<dbReference type="GO" id="GO:0004550">
    <property type="term" value="F:nucleoside diphosphate kinase activity"/>
    <property type="evidence" value="ECO:0007669"/>
    <property type="project" value="TreeGrafter"/>
</dbReference>
<proteinExistence type="inferred from homology"/>
<dbReference type="GO" id="GO:0006235">
    <property type="term" value="P:dTTP biosynthetic process"/>
    <property type="evidence" value="ECO:0007669"/>
    <property type="project" value="TreeGrafter"/>
</dbReference>
<dbReference type="GO" id="GO:0006227">
    <property type="term" value="P:dUDP biosynthetic process"/>
    <property type="evidence" value="ECO:0007669"/>
    <property type="project" value="TreeGrafter"/>
</dbReference>
<keyword evidence="2" id="KW-0547">Nucleotide-binding</keyword>
<keyword evidence="3" id="KW-0067">ATP-binding</keyword>
<dbReference type="GO" id="GO:0005524">
    <property type="term" value="F:ATP binding"/>
    <property type="evidence" value="ECO:0007669"/>
    <property type="project" value="UniProtKB-KW"/>
</dbReference>
<dbReference type="GO" id="GO:0005737">
    <property type="term" value="C:cytoplasm"/>
    <property type="evidence" value="ECO:0007669"/>
    <property type="project" value="TreeGrafter"/>
</dbReference>
<comment type="caution">
    <text evidence="5">The sequence shown here is derived from an EMBL/GenBank/DDBJ whole genome shotgun (WGS) entry which is preliminary data.</text>
</comment>
<evidence type="ECO:0000313" key="6">
    <source>
        <dbReference type="Proteomes" id="UP000033859"/>
    </source>
</evidence>
<dbReference type="GO" id="GO:0006233">
    <property type="term" value="P:dTDP biosynthetic process"/>
    <property type="evidence" value="ECO:0007669"/>
    <property type="project" value="TreeGrafter"/>
</dbReference>
<dbReference type="GO" id="GO:0004798">
    <property type="term" value="F:dTMP kinase activity"/>
    <property type="evidence" value="ECO:0007669"/>
    <property type="project" value="TreeGrafter"/>
</dbReference>
<feature type="domain" description="Thymidylate kinase-like" evidence="4">
    <location>
        <begin position="12"/>
        <end position="184"/>
    </location>
</feature>
<evidence type="ECO:0000256" key="2">
    <source>
        <dbReference type="ARBA" id="ARBA00022741"/>
    </source>
</evidence>
<evidence type="ECO:0000256" key="1">
    <source>
        <dbReference type="ARBA" id="ARBA00009776"/>
    </source>
</evidence>
<dbReference type="Pfam" id="PF02223">
    <property type="entry name" value="Thymidylate_kin"/>
    <property type="match status" value="1"/>
</dbReference>
<evidence type="ECO:0000259" key="4">
    <source>
        <dbReference type="Pfam" id="PF02223"/>
    </source>
</evidence>
<dbReference type="SUPFAM" id="SSF52540">
    <property type="entry name" value="P-loop containing nucleoside triphosphate hydrolases"/>
    <property type="match status" value="1"/>
</dbReference>
<evidence type="ECO:0000313" key="5">
    <source>
        <dbReference type="EMBL" id="KKS26610.1"/>
    </source>
</evidence>
<dbReference type="PANTHER" id="PTHR10344:SF4">
    <property type="entry name" value="UMP-CMP KINASE 2, MITOCHONDRIAL"/>
    <property type="match status" value="1"/>
</dbReference>
<dbReference type="PANTHER" id="PTHR10344">
    <property type="entry name" value="THYMIDYLATE KINASE"/>
    <property type="match status" value="1"/>
</dbReference>
<dbReference type="EMBL" id="LCCE01000023">
    <property type="protein sequence ID" value="KKS26610.1"/>
    <property type="molecule type" value="Genomic_DNA"/>
</dbReference>
<evidence type="ECO:0000256" key="3">
    <source>
        <dbReference type="ARBA" id="ARBA00022840"/>
    </source>
</evidence>
<dbReference type="Proteomes" id="UP000033859">
    <property type="component" value="Unassembled WGS sequence"/>
</dbReference>
<comment type="similarity">
    <text evidence="1">Belongs to the thymidylate kinase family.</text>
</comment>
<name>A0A0G0XP64_9BACT</name>
<dbReference type="AlphaFoldDB" id="A0A0G0XP64"/>
<gene>
    <name evidence="5" type="ORF">UU84_C0023G0005</name>
</gene>
<dbReference type="InterPro" id="IPR027417">
    <property type="entry name" value="P-loop_NTPase"/>
</dbReference>